<protein>
    <submittedName>
        <fullName evidence="6">Oxidoreductase</fullName>
    </submittedName>
</protein>
<dbReference type="Pfam" id="PF07992">
    <property type="entry name" value="Pyr_redox_2"/>
    <property type="match status" value="1"/>
</dbReference>
<evidence type="ECO:0000256" key="2">
    <source>
        <dbReference type="ARBA" id="ARBA00023004"/>
    </source>
</evidence>
<dbReference type="EMBL" id="JOKG01000004">
    <property type="protein sequence ID" value="KEQ12645.1"/>
    <property type="molecule type" value="Genomic_DNA"/>
</dbReference>
<feature type="domain" description="FAD/NAD(P)-binding" evidence="4">
    <location>
        <begin position="119"/>
        <end position="399"/>
    </location>
</feature>
<dbReference type="InterPro" id="IPR017900">
    <property type="entry name" value="4Fe4S_Fe_S_CS"/>
</dbReference>
<dbReference type="eggNOG" id="COG0493">
    <property type="taxonomic scope" value="Bacteria"/>
</dbReference>
<dbReference type="Gene3D" id="3.50.50.60">
    <property type="entry name" value="FAD/NAD(P)-binding domain"/>
    <property type="match status" value="2"/>
</dbReference>
<dbReference type="SUPFAM" id="SSF51905">
    <property type="entry name" value="FAD/NAD(P)-binding domain"/>
    <property type="match status" value="1"/>
</dbReference>
<dbReference type="GO" id="GO:0046872">
    <property type="term" value="F:metal ion binding"/>
    <property type="evidence" value="ECO:0007669"/>
    <property type="project" value="UniProtKB-KW"/>
</dbReference>
<dbReference type="InterPro" id="IPR023753">
    <property type="entry name" value="FAD/NAD-binding_dom"/>
</dbReference>
<evidence type="ECO:0000256" key="1">
    <source>
        <dbReference type="ARBA" id="ARBA00022723"/>
    </source>
</evidence>
<dbReference type="SUPFAM" id="SSF51971">
    <property type="entry name" value="Nucleotide-binding domain"/>
    <property type="match status" value="1"/>
</dbReference>
<accession>A0A081N2H2</accession>
<dbReference type="InterPro" id="IPR009051">
    <property type="entry name" value="Helical_ferredxn"/>
</dbReference>
<dbReference type="Proteomes" id="UP000028006">
    <property type="component" value="Unassembled WGS sequence"/>
</dbReference>
<gene>
    <name evidence="6" type="ORF">GZ77_19295</name>
</gene>
<keyword evidence="2" id="KW-0408">Iron</keyword>
<dbReference type="Pfam" id="PF14691">
    <property type="entry name" value="Fer4_20"/>
    <property type="match status" value="1"/>
</dbReference>
<dbReference type="PANTHER" id="PTHR42783:SF3">
    <property type="entry name" value="GLUTAMATE SYNTHASE [NADPH] SMALL CHAIN-RELATED"/>
    <property type="match status" value="1"/>
</dbReference>
<evidence type="ECO:0000256" key="3">
    <source>
        <dbReference type="ARBA" id="ARBA00023014"/>
    </source>
</evidence>
<dbReference type="Pfam" id="PF13534">
    <property type="entry name" value="Fer4_17"/>
    <property type="match status" value="1"/>
</dbReference>
<dbReference type="InterPro" id="IPR028261">
    <property type="entry name" value="DPD_II"/>
</dbReference>
<dbReference type="PROSITE" id="PS00198">
    <property type="entry name" value="4FE4S_FER_1"/>
    <property type="match status" value="1"/>
</dbReference>
<dbReference type="InterPro" id="IPR036188">
    <property type="entry name" value="FAD/NAD-bd_sf"/>
</dbReference>
<dbReference type="GO" id="GO:0016491">
    <property type="term" value="F:oxidoreductase activity"/>
    <property type="evidence" value="ECO:0007669"/>
    <property type="project" value="InterPro"/>
</dbReference>
<proteinExistence type="predicted"/>
<sequence length="594" mass="65329">MENIIFSQKLYDAAQDVVDGCMGYEAPACQSACPMHTDVKQYVRLAGEGQYADALNVVREKIFLPQTLGRICAHPCEQVCRRNTEFNQPISVAGIKRFIAEQADDKANWDLTVGKDSGKKVAIVGAGPAGAQAAIELRRQGHAVTLFEKLDVYGGMMRVGIPEYRLPRDVIDFEYSYLDMLGVETRFGVEIGKDIPFNELCKQFDSVILAHGAHVGSIIPVEGHQSEGVFPAVEYLKEISKTQAFPKAGKRVMVIGGGDVAMDCARSSWRIGTEAVHQCSLETMETLPASQIEIEESLEEGVLFNAGWGPKRILSENGKVTGIELQKVLSIFDEQGNFAPKYSEECRTVAVDTVIFATGQVVADITDGALEQSRGGRYVVDPQTLATAIPGVYVAGDASGGAIVIQAMALGRKAALSTDRFLNDRELNDGRDFEQEYSYDSRLNVPLPENTENQPRLHGELRDADERKRDFKQVDFGFTPEQVTLEASRCLQCSCKLCMNECVMMNDFGDCPKQLFSDFIETKSMDPLLVYSCNACDQCTIACPKDFPMKEIFLGARVDFVKANGGNSPMPGHKGINMHQKLGFSRFFTMASKG</sequence>
<evidence type="ECO:0000313" key="6">
    <source>
        <dbReference type="EMBL" id="KEQ12645.1"/>
    </source>
</evidence>
<dbReference type="GO" id="GO:0051536">
    <property type="term" value="F:iron-sulfur cluster binding"/>
    <property type="evidence" value="ECO:0007669"/>
    <property type="project" value="UniProtKB-KW"/>
</dbReference>
<keyword evidence="1" id="KW-0479">Metal-binding</keyword>
<evidence type="ECO:0000259" key="4">
    <source>
        <dbReference type="Pfam" id="PF07992"/>
    </source>
</evidence>
<dbReference type="AlphaFoldDB" id="A0A081N2H2"/>
<name>A0A081N2H2_9GAMM</name>
<dbReference type="Gene3D" id="1.10.1060.10">
    <property type="entry name" value="Alpha-helical ferredoxin"/>
    <property type="match status" value="2"/>
</dbReference>
<dbReference type="PANTHER" id="PTHR42783">
    <property type="entry name" value="GLUTAMATE SYNTHASE [NADPH] SMALL CHAIN"/>
    <property type="match status" value="1"/>
</dbReference>
<organism evidence="6 7">
    <name type="scientific">Endozoicomonas montiporae</name>
    <dbReference type="NCBI Taxonomy" id="1027273"/>
    <lineage>
        <taxon>Bacteria</taxon>
        <taxon>Pseudomonadati</taxon>
        <taxon>Pseudomonadota</taxon>
        <taxon>Gammaproteobacteria</taxon>
        <taxon>Oceanospirillales</taxon>
        <taxon>Endozoicomonadaceae</taxon>
        <taxon>Endozoicomonas</taxon>
    </lineage>
</organism>
<evidence type="ECO:0000259" key="5">
    <source>
        <dbReference type="Pfam" id="PF14691"/>
    </source>
</evidence>
<reference evidence="6 7" key="1">
    <citation type="submission" date="2014-06" db="EMBL/GenBank/DDBJ databases">
        <title>Whole Genome Sequences of Three Symbiotic Endozoicomonas Bacteria.</title>
        <authorList>
            <person name="Neave M.J."/>
            <person name="Apprill A."/>
            <person name="Voolstra C.R."/>
        </authorList>
    </citation>
    <scope>NUCLEOTIDE SEQUENCE [LARGE SCALE GENOMIC DNA]</scope>
    <source>
        <strain evidence="6 7">LMG 24815</strain>
    </source>
</reference>
<keyword evidence="3" id="KW-0411">Iron-sulfur</keyword>
<dbReference type="SUPFAM" id="SSF46548">
    <property type="entry name" value="alpha-helical ferredoxin"/>
    <property type="match status" value="2"/>
</dbReference>
<evidence type="ECO:0000313" key="7">
    <source>
        <dbReference type="Proteomes" id="UP000028006"/>
    </source>
</evidence>
<dbReference type="PRINTS" id="PR00419">
    <property type="entry name" value="ADXRDTASE"/>
</dbReference>
<feature type="domain" description="Dihydroprymidine dehydrogenase" evidence="5">
    <location>
        <begin position="17"/>
        <end position="105"/>
    </location>
</feature>
<dbReference type="eggNOG" id="COG0247">
    <property type="taxonomic scope" value="Bacteria"/>
</dbReference>
<comment type="caution">
    <text evidence="6">The sequence shown here is derived from an EMBL/GenBank/DDBJ whole genome shotgun (WGS) entry which is preliminary data.</text>
</comment>
<dbReference type="RefSeq" id="WP_034877992.1">
    <property type="nucleotide sequence ID" value="NZ_JOKG01000004.1"/>
</dbReference>
<keyword evidence="7" id="KW-1185">Reference proteome</keyword>